<organism evidence="2 3">
    <name type="scientific">Halopolyspora algeriensis</name>
    <dbReference type="NCBI Taxonomy" id="1500506"/>
    <lineage>
        <taxon>Bacteria</taxon>
        <taxon>Bacillati</taxon>
        <taxon>Actinomycetota</taxon>
        <taxon>Actinomycetes</taxon>
        <taxon>Actinomycetes incertae sedis</taxon>
        <taxon>Halopolyspora</taxon>
    </lineage>
</organism>
<gene>
    <name evidence="2" type="ORF">DFQ14_101215</name>
</gene>
<dbReference type="AlphaFoldDB" id="A0A368VY64"/>
<dbReference type="Proteomes" id="UP000253495">
    <property type="component" value="Unassembled WGS sequence"/>
</dbReference>
<evidence type="ECO:0000256" key="1">
    <source>
        <dbReference type="SAM" id="Phobius"/>
    </source>
</evidence>
<protein>
    <recommendedName>
        <fullName evidence="4">DUF3592 domain-containing protein</fullName>
    </recommendedName>
</protein>
<keyword evidence="3" id="KW-1185">Reference proteome</keyword>
<keyword evidence="1" id="KW-0812">Transmembrane</keyword>
<proteinExistence type="predicted"/>
<feature type="transmembrane region" description="Helical" evidence="1">
    <location>
        <begin position="50"/>
        <end position="71"/>
    </location>
</feature>
<name>A0A368VY64_9ACTN</name>
<keyword evidence="1" id="KW-0472">Membrane</keyword>
<comment type="caution">
    <text evidence="2">The sequence shown here is derived from an EMBL/GenBank/DDBJ whole genome shotgun (WGS) entry which is preliminary data.</text>
</comment>
<keyword evidence="1" id="KW-1133">Transmembrane helix</keyword>
<evidence type="ECO:0000313" key="2">
    <source>
        <dbReference type="EMBL" id="RCW46875.1"/>
    </source>
</evidence>
<feature type="transmembrane region" description="Helical" evidence="1">
    <location>
        <begin position="147"/>
        <end position="169"/>
    </location>
</feature>
<evidence type="ECO:0008006" key="4">
    <source>
        <dbReference type="Google" id="ProtNLM"/>
    </source>
</evidence>
<dbReference type="EMBL" id="QPJC01000001">
    <property type="protein sequence ID" value="RCW46875.1"/>
    <property type="molecule type" value="Genomic_DNA"/>
</dbReference>
<evidence type="ECO:0000313" key="3">
    <source>
        <dbReference type="Proteomes" id="UP000253495"/>
    </source>
</evidence>
<accession>A0A368VY64</accession>
<sequence>MVRIPLQSPTVASDAVLRNAAGAATGTNTDSDAVLTGWSRGRVRRSASRLVLALGGLCTALLLAILLACFINDRTIEGSRGTAVAEVVETSWTRTVVRFNTEDGRVFIPSGGVLYPSGLHEGQLVRVEYNRQDPDLVRVAGRTVTVALLPVFGALAVVWAALGPVYWLLRRSASPSR</sequence>
<reference evidence="2 3" key="1">
    <citation type="submission" date="2018-07" db="EMBL/GenBank/DDBJ databases">
        <title>Genomic Encyclopedia of Type Strains, Phase III (KMG-III): the genomes of soil and plant-associated and newly described type strains.</title>
        <authorList>
            <person name="Whitman W."/>
        </authorList>
    </citation>
    <scope>NUCLEOTIDE SEQUENCE [LARGE SCALE GENOMIC DNA]</scope>
    <source>
        <strain evidence="2 3">CECT 8575</strain>
    </source>
</reference>